<dbReference type="AlphaFoldDB" id="A0A914WLR3"/>
<sequence>MRSAVACLTPRASVNYYQVYHKTRPPRINSSKESILIALGLDDGCYVELDVGITSKDWKHARKKLKEMNHRWHFFDNRWITPPENDEDKKSYFPKGCSVDDVLELAKKLITTVAPTWLEPREDNKRNDVMRAALFYKSSEVVGYHSDERESYVLQICLRKFPDEPCWKICSIFPGEDLSCSLIGDIQRVARRG</sequence>
<organism evidence="1 2">
    <name type="scientific">Plectus sambesii</name>
    <dbReference type="NCBI Taxonomy" id="2011161"/>
    <lineage>
        <taxon>Eukaryota</taxon>
        <taxon>Metazoa</taxon>
        <taxon>Ecdysozoa</taxon>
        <taxon>Nematoda</taxon>
        <taxon>Chromadorea</taxon>
        <taxon>Plectida</taxon>
        <taxon>Plectina</taxon>
        <taxon>Plectoidea</taxon>
        <taxon>Plectidae</taxon>
        <taxon>Plectus</taxon>
    </lineage>
</organism>
<proteinExistence type="predicted"/>
<dbReference type="Proteomes" id="UP000887566">
    <property type="component" value="Unplaced"/>
</dbReference>
<protein>
    <submittedName>
        <fullName evidence="2">Alpha-ketoglutarate-dependent dioxygenase AlkB-like domain-containing protein</fullName>
    </submittedName>
</protein>
<keyword evidence="1" id="KW-1185">Reference proteome</keyword>
<dbReference type="WBParaSite" id="PSAMB.scaffold422size51877.g5588.t1">
    <property type="protein sequence ID" value="PSAMB.scaffold422size51877.g5588.t1"/>
    <property type="gene ID" value="PSAMB.scaffold422size51877.g5588"/>
</dbReference>
<accession>A0A914WLR3</accession>
<name>A0A914WLR3_9BILA</name>
<evidence type="ECO:0000313" key="1">
    <source>
        <dbReference type="Proteomes" id="UP000887566"/>
    </source>
</evidence>
<reference evidence="2" key="1">
    <citation type="submission" date="2022-11" db="UniProtKB">
        <authorList>
            <consortium name="WormBaseParasite"/>
        </authorList>
    </citation>
    <scope>IDENTIFICATION</scope>
</reference>
<evidence type="ECO:0000313" key="2">
    <source>
        <dbReference type="WBParaSite" id="PSAMB.scaffold422size51877.g5588.t1"/>
    </source>
</evidence>